<dbReference type="Gene3D" id="2.70.70.10">
    <property type="entry name" value="Glucose Permease (Domain IIA)"/>
    <property type="match status" value="1"/>
</dbReference>
<sequence length="289" mass="31844">MSLSSGFYLYASRYRLLIPAVIIVFSLFFAGGVYAGFTPEDSRVPGGVAVIKLPQKGDAPPHVFFQKKRVFTAKQDDTWYAWVGLPLSLKAGQYQAFWRTKDGDKPLDFKVTDKKYQEQRLTVKNKHVNLSTEQLQRVWRETPEIRGAMDTFKPVIHPLPDALVQPTEGRISSSFGLRRVFNGKPRKPHSGMDIAAPTGTPVLSALNGKVAAIGDYYFNGKTVIVDHGQGLTTLYCHLSETEALKVGDTVSAGDKLGEVGATGRVTGPHLHWTVTLNGARVDPALFLEK</sequence>
<dbReference type="EMBL" id="MTSD02000001">
    <property type="protein sequence ID" value="OOV88069.1"/>
    <property type="molecule type" value="Genomic_DNA"/>
</dbReference>
<keyword evidence="5" id="KW-1185">Reference proteome</keyword>
<proteinExistence type="predicted"/>
<feature type="domain" description="M23ase beta-sheet core" evidence="2">
    <location>
        <begin position="188"/>
        <end position="283"/>
    </location>
</feature>
<evidence type="ECO:0000313" key="5">
    <source>
        <dbReference type="Proteomes" id="UP000190064"/>
    </source>
</evidence>
<dbReference type="PANTHER" id="PTHR21666">
    <property type="entry name" value="PEPTIDASE-RELATED"/>
    <property type="match status" value="1"/>
</dbReference>
<reference evidence="4" key="1">
    <citation type="submission" date="2017-02" db="EMBL/GenBank/DDBJ databases">
        <title>Draft Genome Sequence of the Salt Water Bacterium Oceanospirillum linum ATCC 11336.</title>
        <authorList>
            <person name="Trachtenberg A.M."/>
            <person name="Carney J.G."/>
            <person name="Linnane J.D."/>
            <person name="Rheaume B.A."/>
            <person name="Pitts N.L."/>
            <person name="Mykles D.L."/>
            <person name="Maclea K.S."/>
        </authorList>
    </citation>
    <scope>NUCLEOTIDE SEQUENCE [LARGE SCALE GENOMIC DNA]</scope>
    <source>
        <strain evidence="4">ATCC 11336</strain>
    </source>
</reference>
<name>A0A1T1HDY7_OCELI</name>
<protein>
    <recommendedName>
        <fullName evidence="6">Peptidase M23 domain-containing protein</fullName>
    </recommendedName>
</protein>
<keyword evidence="1" id="KW-0812">Transmembrane</keyword>
<evidence type="ECO:0000313" key="4">
    <source>
        <dbReference type="EMBL" id="OOV88069.1"/>
    </source>
</evidence>
<dbReference type="Gene3D" id="2.60.40.1590">
    <property type="entry name" value="Peptidoglycan hydrolase domains"/>
    <property type="match status" value="1"/>
</dbReference>
<accession>A0A1T1HDY7</accession>
<dbReference type="SUPFAM" id="SSF51261">
    <property type="entry name" value="Duplicated hybrid motif"/>
    <property type="match status" value="1"/>
</dbReference>
<dbReference type="AlphaFoldDB" id="A0A1T1HDY7"/>
<evidence type="ECO:0000259" key="3">
    <source>
        <dbReference type="Pfam" id="PF18421"/>
    </source>
</evidence>
<dbReference type="FunFam" id="2.70.70.10:FF:000019">
    <property type="entry name" value="M23 family peptidase"/>
    <property type="match status" value="1"/>
</dbReference>
<dbReference type="CDD" id="cd12797">
    <property type="entry name" value="M23_peptidase"/>
    <property type="match status" value="1"/>
</dbReference>
<dbReference type="GO" id="GO:0004222">
    <property type="term" value="F:metalloendopeptidase activity"/>
    <property type="evidence" value="ECO:0007669"/>
    <property type="project" value="TreeGrafter"/>
</dbReference>
<feature type="domain" description="Peptidase family M23 N-terminal" evidence="3">
    <location>
        <begin position="44"/>
        <end position="114"/>
    </location>
</feature>
<evidence type="ECO:0008006" key="6">
    <source>
        <dbReference type="Google" id="ProtNLM"/>
    </source>
</evidence>
<gene>
    <name evidence="4" type="ORF">BTA35_0200480</name>
</gene>
<keyword evidence="1" id="KW-1133">Transmembrane helix</keyword>
<keyword evidence="1" id="KW-0472">Membrane</keyword>
<dbReference type="RefSeq" id="WP_077242479.1">
    <property type="nucleotide sequence ID" value="NZ_FXTS01000001.1"/>
</dbReference>
<dbReference type="PANTHER" id="PTHR21666:SF285">
    <property type="entry name" value="M23 FAMILY METALLOPEPTIDASE"/>
    <property type="match status" value="1"/>
</dbReference>
<dbReference type="Proteomes" id="UP000190064">
    <property type="component" value="Unassembled WGS sequence"/>
</dbReference>
<evidence type="ECO:0000259" key="2">
    <source>
        <dbReference type="Pfam" id="PF01551"/>
    </source>
</evidence>
<feature type="transmembrane region" description="Helical" evidence="1">
    <location>
        <begin position="16"/>
        <end position="37"/>
    </location>
</feature>
<dbReference type="InterPro" id="IPR050570">
    <property type="entry name" value="Cell_wall_metabolism_enzyme"/>
</dbReference>
<dbReference type="InterPro" id="IPR040487">
    <property type="entry name" value="Peptidase_M23_N"/>
</dbReference>
<dbReference type="InterPro" id="IPR016047">
    <property type="entry name" value="M23ase_b-sheet_dom"/>
</dbReference>
<dbReference type="Pfam" id="PF18421">
    <property type="entry name" value="Peptidase_M23_N"/>
    <property type="match status" value="1"/>
</dbReference>
<dbReference type="InterPro" id="IPR011055">
    <property type="entry name" value="Dup_hybrid_motif"/>
</dbReference>
<organism evidence="4 5">
    <name type="scientific">Oceanospirillum linum</name>
    <dbReference type="NCBI Taxonomy" id="966"/>
    <lineage>
        <taxon>Bacteria</taxon>
        <taxon>Pseudomonadati</taxon>
        <taxon>Pseudomonadota</taxon>
        <taxon>Gammaproteobacteria</taxon>
        <taxon>Oceanospirillales</taxon>
        <taxon>Oceanospirillaceae</taxon>
        <taxon>Oceanospirillum</taxon>
    </lineage>
</organism>
<comment type="caution">
    <text evidence="4">The sequence shown here is derived from an EMBL/GenBank/DDBJ whole genome shotgun (WGS) entry which is preliminary data.</text>
</comment>
<dbReference type="STRING" id="966.BTA35_0200480"/>
<dbReference type="Pfam" id="PF01551">
    <property type="entry name" value="Peptidase_M23"/>
    <property type="match status" value="1"/>
</dbReference>
<evidence type="ECO:0000256" key="1">
    <source>
        <dbReference type="SAM" id="Phobius"/>
    </source>
</evidence>